<dbReference type="EMBL" id="AP022595">
    <property type="protein sequence ID" value="BBY61308.1"/>
    <property type="molecule type" value="Genomic_DNA"/>
</dbReference>
<protein>
    <submittedName>
        <fullName evidence="3">Uncharacterized protein</fullName>
    </submittedName>
</protein>
<evidence type="ECO:0000313" key="3">
    <source>
        <dbReference type="EMBL" id="BBY61308.1"/>
    </source>
</evidence>
<keyword evidence="4" id="KW-1185">Reference proteome</keyword>
<accession>A0A7I7SX01</accession>
<dbReference type="Pfam" id="PF17963">
    <property type="entry name" value="Big_9"/>
    <property type="match status" value="2"/>
</dbReference>
<name>A0A7I7SX01_9MYCO</name>
<sequence length="829" mass="84629">MPTATATSKAAAAAAVPTATATSKAAAAAAVPTAAATVTAGTGAWYFDGALTWALNRLAGWPGLPQPFVAVTNYQADRSFDAADAQLDSLVANAGVGSPARWVPDLIGILHLFVTSAIPTYTFSDTLKAWGDFLNRVVPPFTITSAAGTFGIITPYKIMGAAVAGAATVLTDMLNNVYNPAQWEIDVISATTGATVTSGDLSDLTSLVTKIAASVVLGKGAYSNPTDAFNLTLPTWTAAQVNPFTVVTYVALVGLYKRFQQMAALETFTTSTGYGSWLYTLGSGSSESEYAAGAFTAVDQDGNAVSFQPADGNTYTSAGGALVTINTYGGGYTYTNTLPGAAFFHKATLENPADRYDTVNIPVTTADGAPYTVTFKIQIINGTNTPPTASPSNSGADALGVVRGTVGGSDADGDALTYSLVSSSVNGLSGNSAYTKNGTNNGGIVTLNSTTGAFTYVSSSTAGTSQSFQVQVDDGHGGNTTATVTVPNTTSITPSNVNTSTQNVESGSVPIPTGDGGMFTYSLGTAPTKGTVTSFNAATGAFTYSRNSTLGHTTSPADMVTVIATDANGRTVTLSLPVSPTVPNTPPAISQTTINAGSTNSAQWGLNTSTWTQTTTGKITATDADGDKLTYSLVNPSTHAAVTTTTNGGTVTFNADGTYTYTITNNQAYFHGAAKIGATGTAVDDSFTVAVDDGFGGTAYATVNVPIYAVNTAPSMSTNSPVCGFGICTATATLSDADGDSLSGALNTSNNGTGSPWYTLSRGSVTINAGSQHTFSWTGNSNGAGTQQTGIQTYTVYDGYYRVVNGVIDNTYPTRAWVQWNGTTRTFGN</sequence>
<feature type="region of interest" description="Disordered" evidence="1">
    <location>
        <begin position="490"/>
        <end position="511"/>
    </location>
</feature>
<dbReference type="KEGG" id="msar:MSAR_44440"/>
<dbReference type="InterPro" id="IPR010221">
    <property type="entry name" value="VCBS_dom"/>
</dbReference>
<feature type="compositionally biased region" description="Polar residues" evidence="1">
    <location>
        <begin position="496"/>
        <end position="506"/>
    </location>
</feature>
<dbReference type="Proteomes" id="UP000466445">
    <property type="component" value="Chromosome"/>
</dbReference>
<dbReference type="AlphaFoldDB" id="A0A7I7SX01"/>
<evidence type="ECO:0000313" key="4">
    <source>
        <dbReference type="Proteomes" id="UP000466445"/>
    </source>
</evidence>
<evidence type="ECO:0000256" key="1">
    <source>
        <dbReference type="SAM" id="MobiDB-lite"/>
    </source>
</evidence>
<feature type="chain" id="PRO_5038535275" evidence="2">
    <location>
        <begin position="22"/>
        <end position="829"/>
    </location>
</feature>
<evidence type="ECO:0000256" key="2">
    <source>
        <dbReference type="SAM" id="SignalP"/>
    </source>
</evidence>
<keyword evidence="2" id="KW-0732">Signal</keyword>
<proteinExistence type="predicted"/>
<dbReference type="NCBIfam" id="TIGR01965">
    <property type="entry name" value="VCBS_repeat"/>
    <property type="match status" value="1"/>
</dbReference>
<gene>
    <name evidence="3" type="ORF">MSAR_44440</name>
</gene>
<reference evidence="3 4" key="1">
    <citation type="journal article" date="2019" name="Emerg. Microbes Infect.">
        <title>Comprehensive subspecies identification of 175 nontuberculous mycobacteria species based on 7547 genomic profiles.</title>
        <authorList>
            <person name="Matsumoto Y."/>
            <person name="Kinjo T."/>
            <person name="Motooka D."/>
            <person name="Nabeya D."/>
            <person name="Jung N."/>
            <person name="Uechi K."/>
            <person name="Horii T."/>
            <person name="Iida T."/>
            <person name="Fujita J."/>
            <person name="Nakamura S."/>
        </authorList>
    </citation>
    <scope>NUCLEOTIDE SEQUENCE [LARGE SCALE GENOMIC DNA]</scope>
    <source>
        <strain evidence="3 4">JCM 30395</strain>
    </source>
</reference>
<feature type="signal peptide" evidence="2">
    <location>
        <begin position="1"/>
        <end position="21"/>
    </location>
</feature>
<organism evidence="3 4">
    <name type="scientific">Mycolicibacterium sarraceniae</name>
    <dbReference type="NCBI Taxonomy" id="1534348"/>
    <lineage>
        <taxon>Bacteria</taxon>
        <taxon>Bacillati</taxon>
        <taxon>Actinomycetota</taxon>
        <taxon>Actinomycetes</taxon>
        <taxon>Mycobacteriales</taxon>
        <taxon>Mycobacteriaceae</taxon>
        <taxon>Mycolicibacterium</taxon>
    </lineage>
</organism>